<organism evidence="2 3">
    <name type="scientific">Luteimonas composti</name>
    <dbReference type="NCBI Taxonomy" id="398257"/>
    <lineage>
        <taxon>Bacteria</taxon>
        <taxon>Pseudomonadati</taxon>
        <taxon>Pseudomonadota</taxon>
        <taxon>Gammaproteobacteria</taxon>
        <taxon>Lysobacterales</taxon>
        <taxon>Lysobacteraceae</taxon>
        <taxon>Luteimonas</taxon>
    </lineage>
</organism>
<reference evidence="2" key="2">
    <citation type="submission" date="2023-04" db="EMBL/GenBank/DDBJ databases">
        <authorList>
            <person name="Sun J.-Q."/>
        </authorList>
    </citation>
    <scope>NUCLEOTIDE SEQUENCE</scope>
    <source>
        <strain evidence="2">CC-YY355</strain>
    </source>
</reference>
<sequence length="305" mass="32236">MFATLLAVVVALALGHLVHDGAGSLRGQAWFGRWLQWLDRRFGDSALWRGAAGVAIALLPPLLAIGALQLLLDGHWLGLPSLLLGIAVLFVAWGPRNLDHDVEAVLDATSGDERHAAAAWLWPPLQRGQVRLDAPALVGAVFACALRRWFAVLLWFLLLGPFGALGYRLLAILAEGEFAASLPPRLVAGAQALLRVVDWPVAQLMTLSLALVGNFEDVAYAWKEAGGASLRADAGFLAAAGRASVRGGVADEAEDFAGAGVASGSALVRELGPMPELREAMGLVWRALALWLALLALFVVAGWVS</sequence>
<dbReference type="InterPro" id="IPR004485">
    <property type="entry name" value="Cobalamin_biosynth_CobD/CbiB"/>
</dbReference>
<keyword evidence="1" id="KW-0472">Membrane</keyword>
<gene>
    <name evidence="2" type="primary">ampE</name>
    <name evidence="2" type="ORF">QF205_12285</name>
</gene>
<dbReference type="Proteomes" id="UP001160550">
    <property type="component" value="Unassembled WGS sequence"/>
</dbReference>
<feature type="transmembrane region" description="Helical" evidence="1">
    <location>
        <begin position="51"/>
        <end position="71"/>
    </location>
</feature>
<evidence type="ECO:0000313" key="2">
    <source>
        <dbReference type="EMBL" id="MDH7453837.1"/>
    </source>
</evidence>
<dbReference type="EMBL" id="JARYGX010000023">
    <property type="protein sequence ID" value="MDH7453837.1"/>
    <property type="molecule type" value="Genomic_DNA"/>
</dbReference>
<dbReference type="RefSeq" id="WP_280943048.1">
    <property type="nucleotide sequence ID" value="NZ_JARYGX010000023.1"/>
</dbReference>
<dbReference type="Pfam" id="PF03186">
    <property type="entry name" value="CobD_Cbib"/>
    <property type="match status" value="1"/>
</dbReference>
<reference evidence="2" key="1">
    <citation type="journal article" date="2007" name="Int. J. Syst. Evol. Microbiol.">
        <title>Luteimonas composti sp. nov., a moderately thermophilic bacterium isolated from food waste.</title>
        <authorList>
            <person name="Young C.C."/>
            <person name="Kampfer P."/>
            <person name="Chen W.M."/>
            <person name="Yen W.S."/>
            <person name="Arun A.B."/>
            <person name="Lai W.A."/>
            <person name="Shen F.T."/>
            <person name="Rekha P.D."/>
            <person name="Lin K.Y."/>
            <person name="Chou J.H."/>
        </authorList>
    </citation>
    <scope>NUCLEOTIDE SEQUENCE</scope>
    <source>
        <strain evidence="2">CC-YY355</strain>
    </source>
</reference>
<feature type="transmembrane region" description="Helical" evidence="1">
    <location>
        <begin position="76"/>
        <end position="93"/>
    </location>
</feature>
<feature type="transmembrane region" description="Helical" evidence="1">
    <location>
        <begin position="149"/>
        <end position="170"/>
    </location>
</feature>
<comment type="caution">
    <text evidence="2">The sequence shown here is derived from an EMBL/GenBank/DDBJ whole genome shotgun (WGS) entry which is preliminary data.</text>
</comment>
<name>A0ABT6MT89_9GAMM</name>
<evidence type="ECO:0000313" key="3">
    <source>
        <dbReference type="Proteomes" id="UP001160550"/>
    </source>
</evidence>
<dbReference type="PANTHER" id="PTHR38684:SF1">
    <property type="entry name" value="PROTEIN AMPE"/>
    <property type="match status" value="1"/>
</dbReference>
<feature type="transmembrane region" description="Helical" evidence="1">
    <location>
        <begin position="283"/>
        <end position="304"/>
    </location>
</feature>
<dbReference type="InterPro" id="IPR052966">
    <property type="entry name" value="Beta-lactamase_Reg"/>
</dbReference>
<keyword evidence="3" id="KW-1185">Reference proteome</keyword>
<dbReference type="PANTHER" id="PTHR38684">
    <property type="entry name" value="PROTEIN AMPE"/>
    <property type="match status" value="1"/>
</dbReference>
<accession>A0ABT6MT89</accession>
<protein>
    <submittedName>
        <fullName evidence="2">Regulatory signaling modulator protein AmpE</fullName>
    </submittedName>
</protein>
<proteinExistence type="predicted"/>
<evidence type="ECO:0000256" key="1">
    <source>
        <dbReference type="SAM" id="Phobius"/>
    </source>
</evidence>
<keyword evidence="1" id="KW-0812">Transmembrane</keyword>
<keyword evidence="1" id="KW-1133">Transmembrane helix</keyword>